<comment type="similarity">
    <text evidence="1">Belongs to the staphylococcal/streptococcal toxin family.</text>
</comment>
<dbReference type="InterPro" id="IPR006177">
    <property type="entry name" value="Toxin_bac"/>
</dbReference>
<evidence type="ECO:0000256" key="3">
    <source>
        <dbReference type="ARBA" id="ARBA00022656"/>
    </source>
</evidence>
<dbReference type="PRINTS" id="PR01898">
    <property type="entry name" value="SAGSUPRFAMLY"/>
</dbReference>
<reference evidence="9" key="1">
    <citation type="submission" date="2020-01" db="EMBL/GenBank/DDBJ databases">
        <title>A Pediatric Case of Septic Arthritis due to methicillin-resistant Staphylococcus aureus with Panton-Valentine leukocidin and toxic shock syndrome toxin-1.</title>
        <authorList>
            <person name="Uda K."/>
            <person name="Uehara Y."/>
            <person name="Morimoto Y."/>
            <person name="Hiramatsu K."/>
            <person name="Miyairi I."/>
        </authorList>
    </citation>
    <scope>NUCLEOTIDE SEQUENCE</scope>
    <source>
        <strain evidence="9">JICS137</strain>
    </source>
</reference>
<dbReference type="AlphaFoldDB" id="A0A6F8PZG8"/>
<keyword evidence="4 6" id="KW-0732">Signal</keyword>
<keyword evidence="2" id="KW-0766">Superantigen</keyword>
<proteinExistence type="inferred from homology"/>
<evidence type="ECO:0000313" key="9">
    <source>
        <dbReference type="EMBL" id="BBU41887.1"/>
    </source>
</evidence>
<dbReference type="PRINTS" id="PR00279">
    <property type="entry name" value="BACTRLTOXIN"/>
</dbReference>
<evidence type="ECO:0000256" key="1">
    <source>
        <dbReference type="ARBA" id="ARBA00008401"/>
    </source>
</evidence>
<feature type="signal peptide" evidence="6">
    <location>
        <begin position="1"/>
        <end position="23"/>
    </location>
</feature>
<sequence>MPNMKKRLLFVIVITLFIFSSNHTVLSNGDVGPGNLRNFYTKYEYVNLKNVKDKNSPESHRLEYSYKNDTLYAEFDNEYITSDLKGKNVDIFGISYKYGSNSRTIYGGVTKAENNKLDSPRIIPINLIINGKHQTVTTKSVSTDKKMVTAQEIDVKLRKYLQDEFNIYGHNDTGKGKEYGTSSKFYSGFDKGSVVFHMNDGSNFSYDLFYTGYGLPESFLKIYKDNKTVDSTQFHLDVEISKR</sequence>
<dbReference type="InterPro" id="IPR013307">
    <property type="entry name" value="Superantigen_bac"/>
</dbReference>
<dbReference type="GO" id="GO:0090729">
    <property type="term" value="F:toxin activity"/>
    <property type="evidence" value="ECO:0007669"/>
    <property type="project" value="UniProtKB-KW"/>
</dbReference>
<evidence type="ECO:0000256" key="6">
    <source>
        <dbReference type="SAM" id="SignalP"/>
    </source>
</evidence>
<protein>
    <submittedName>
        <fullName evidence="9">Staphylococcal enterotoxin type L</fullName>
    </submittedName>
</protein>
<dbReference type="GO" id="GO:0005576">
    <property type="term" value="C:extracellular region"/>
    <property type="evidence" value="ECO:0007669"/>
    <property type="project" value="InterPro"/>
</dbReference>
<dbReference type="SUPFAM" id="SSF50203">
    <property type="entry name" value="Bacterial enterotoxins"/>
    <property type="match status" value="1"/>
</dbReference>
<gene>
    <name evidence="9" type="primary">sel</name>
</gene>
<keyword evidence="3" id="KW-0800">Toxin</keyword>
<dbReference type="SUPFAM" id="SSF54334">
    <property type="entry name" value="Superantigen toxins, C-terminal domain"/>
    <property type="match status" value="1"/>
</dbReference>
<accession>A0A6F8PZG8</accession>
<evidence type="ECO:0000256" key="4">
    <source>
        <dbReference type="ARBA" id="ARBA00022729"/>
    </source>
</evidence>
<feature type="domain" description="Staphylococcal/Streptococcal toxin OB-fold" evidence="7">
    <location>
        <begin position="35"/>
        <end position="111"/>
    </location>
</feature>
<evidence type="ECO:0000256" key="5">
    <source>
        <dbReference type="ARBA" id="ARBA00022861"/>
    </source>
</evidence>
<dbReference type="Pfam" id="PF01123">
    <property type="entry name" value="Stap_Strp_toxin"/>
    <property type="match status" value="1"/>
</dbReference>
<dbReference type="EMBL" id="LC517303">
    <property type="protein sequence ID" value="BBU41887.1"/>
    <property type="molecule type" value="Genomic_DNA"/>
</dbReference>
<dbReference type="PROSITE" id="PS00278">
    <property type="entry name" value="STAPH_STREP_TOXIN_2"/>
    <property type="match status" value="1"/>
</dbReference>
<evidence type="ECO:0000259" key="8">
    <source>
        <dbReference type="Pfam" id="PF02876"/>
    </source>
</evidence>
<dbReference type="InterPro" id="IPR006126">
    <property type="entry name" value="Staph/Strept_toxin_CS"/>
</dbReference>
<dbReference type="InterPro" id="IPR016091">
    <property type="entry name" value="SuperAg_toxin_C"/>
</dbReference>
<feature type="chain" id="PRO_5039025850" evidence="6">
    <location>
        <begin position="24"/>
        <end position="243"/>
    </location>
</feature>
<feature type="domain" description="Staphylococcal/Streptococcal toxin beta-grasp" evidence="8">
    <location>
        <begin position="123"/>
        <end position="240"/>
    </location>
</feature>
<organism evidence="9">
    <name type="scientific">Staphylococcus aureus</name>
    <dbReference type="NCBI Taxonomy" id="1280"/>
    <lineage>
        <taxon>Bacteria</taxon>
        <taxon>Bacillati</taxon>
        <taxon>Bacillota</taxon>
        <taxon>Bacilli</taxon>
        <taxon>Bacillales</taxon>
        <taxon>Staphylococcaceae</taxon>
        <taxon>Staphylococcus</taxon>
    </lineage>
</organism>
<dbReference type="InterPro" id="IPR008992">
    <property type="entry name" value="Enterotoxin"/>
</dbReference>
<dbReference type="PROSITE" id="PS00277">
    <property type="entry name" value="STAPH_STREP_TOXIN_1"/>
    <property type="match status" value="1"/>
</dbReference>
<dbReference type="Gene3D" id="2.40.50.110">
    <property type="match status" value="1"/>
</dbReference>
<dbReference type="InterPro" id="IPR006173">
    <property type="entry name" value="Staph_tox_OB"/>
</dbReference>
<name>A0A6F8PZG8_STAAU</name>
<dbReference type="Gene3D" id="3.10.20.120">
    <property type="match status" value="1"/>
</dbReference>
<dbReference type="Pfam" id="PF02876">
    <property type="entry name" value="Stap_Strp_tox_C"/>
    <property type="match status" value="1"/>
</dbReference>
<evidence type="ECO:0000256" key="2">
    <source>
        <dbReference type="ARBA" id="ARBA00022633"/>
    </source>
</evidence>
<keyword evidence="5" id="KW-0260">Enterotoxin</keyword>
<dbReference type="InterPro" id="IPR006123">
    <property type="entry name" value="Toxin_b-grasp_Staph/Strep"/>
</dbReference>
<evidence type="ECO:0000259" key="7">
    <source>
        <dbReference type="Pfam" id="PF01123"/>
    </source>
</evidence>